<dbReference type="InterPro" id="IPR000100">
    <property type="entry name" value="RNase_P"/>
</dbReference>
<dbReference type="InterPro" id="IPR020568">
    <property type="entry name" value="Ribosomal_Su5_D2-typ_SF"/>
</dbReference>
<dbReference type="Proteomes" id="UP000249417">
    <property type="component" value="Unassembled WGS sequence"/>
</dbReference>
<protein>
    <recommendedName>
        <fullName evidence="6 7">Ribonuclease P protein component</fullName>
        <shortName evidence="6">RNase P protein</shortName>
        <shortName evidence="6">RNaseP protein</shortName>
        <ecNumber evidence="6 7">3.1.26.5</ecNumber>
    </recommendedName>
    <alternativeName>
        <fullName evidence="6">Protein C5</fullName>
    </alternativeName>
</protein>
<evidence type="ECO:0000256" key="7">
    <source>
        <dbReference type="NCBIfam" id="TIGR00188"/>
    </source>
</evidence>
<evidence type="ECO:0000256" key="3">
    <source>
        <dbReference type="ARBA" id="ARBA00022759"/>
    </source>
</evidence>
<dbReference type="InterPro" id="IPR014721">
    <property type="entry name" value="Ribsml_uS5_D2-typ_fold_subgr"/>
</dbReference>
<sequence length="121" mass="13836">MKATKKDLQKLGRLQKRSDFLRFNKDSARWVSKGFTLLALPNDLPIARVGFTVTKKIEKSAVKRNRMKRRLRAIAADVLPCHAKAGVDYVLIAREPCATRLFADMTRDLRWCLEKLGHAVD</sequence>
<proteinExistence type="inferred from homology"/>
<name>A0A2W5Q300_9BACT</name>
<dbReference type="GO" id="GO:0001682">
    <property type="term" value="P:tRNA 5'-leader removal"/>
    <property type="evidence" value="ECO:0007669"/>
    <property type="project" value="UniProtKB-UniRule"/>
</dbReference>
<comment type="function">
    <text evidence="6">RNaseP catalyzes the removal of the 5'-leader sequence from pre-tRNA to produce the mature 5'-terminus. It can also cleave other RNA substrates such as 4.5S RNA. The protein component plays an auxiliary but essential role in vivo by binding to the 5'-leader sequence and broadening the substrate specificity of the ribozyme.</text>
</comment>
<evidence type="ECO:0000256" key="4">
    <source>
        <dbReference type="ARBA" id="ARBA00022801"/>
    </source>
</evidence>
<keyword evidence="5 6" id="KW-0694">RNA-binding</keyword>
<keyword evidence="4 6" id="KW-0378">Hydrolase</keyword>
<dbReference type="PANTHER" id="PTHR33992:SF1">
    <property type="entry name" value="RIBONUCLEASE P PROTEIN COMPONENT"/>
    <property type="match status" value="1"/>
</dbReference>
<dbReference type="SUPFAM" id="SSF54211">
    <property type="entry name" value="Ribosomal protein S5 domain 2-like"/>
    <property type="match status" value="1"/>
</dbReference>
<keyword evidence="2 6" id="KW-0540">Nuclease</keyword>
<gene>
    <name evidence="6 8" type="primary">rnpA</name>
    <name evidence="8" type="ORF">DI551_00385</name>
</gene>
<dbReference type="GO" id="GO:0042781">
    <property type="term" value="F:3'-tRNA processing endoribonuclease activity"/>
    <property type="evidence" value="ECO:0007669"/>
    <property type="project" value="TreeGrafter"/>
</dbReference>
<dbReference type="Gene3D" id="3.30.230.10">
    <property type="match status" value="1"/>
</dbReference>
<reference evidence="8 9" key="1">
    <citation type="submission" date="2017-08" db="EMBL/GenBank/DDBJ databases">
        <title>Infants hospitalized years apart are colonized by the same room-sourced microbial strains.</title>
        <authorList>
            <person name="Brooks B."/>
            <person name="Olm M.R."/>
            <person name="Firek B.A."/>
            <person name="Baker R."/>
            <person name="Thomas B.C."/>
            <person name="Morowitz M.J."/>
            <person name="Banfield J.F."/>
        </authorList>
    </citation>
    <scope>NUCLEOTIDE SEQUENCE [LARGE SCALE GENOMIC DNA]</scope>
    <source>
        <strain evidence="8">S2_005_002_R2_29</strain>
    </source>
</reference>
<dbReference type="AlphaFoldDB" id="A0A2W5Q300"/>
<dbReference type="GO" id="GO:0004526">
    <property type="term" value="F:ribonuclease P activity"/>
    <property type="evidence" value="ECO:0007669"/>
    <property type="project" value="UniProtKB-UniRule"/>
</dbReference>
<accession>A0A2W5Q300</accession>
<evidence type="ECO:0000313" key="9">
    <source>
        <dbReference type="Proteomes" id="UP000249417"/>
    </source>
</evidence>
<keyword evidence="3 6" id="KW-0255">Endonuclease</keyword>
<evidence type="ECO:0000313" key="8">
    <source>
        <dbReference type="EMBL" id="PZQ49143.1"/>
    </source>
</evidence>
<dbReference type="EC" id="3.1.26.5" evidence="6 7"/>
<dbReference type="EMBL" id="QFQB01000001">
    <property type="protein sequence ID" value="PZQ49143.1"/>
    <property type="molecule type" value="Genomic_DNA"/>
</dbReference>
<keyword evidence="1 6" id="KW-0819">tRNA processing</keyword>
<dbReference type="GO" id="GO:0000049">
    <property type="term" value="F:tRNA binding"/>
    <property type="evidence" value="ECO:0007669"/>
    <property type="project" value="UniProtKB-UniRule"/>
</dbReference>
<dbReference type="NCBIfam" id="TIGR00188">
    <property type="entry name" value="rnpA"/>
    <property type="match status" value="1"/>
</dbReference>
<evidence type="ECO:0000256" key="5">
    <source>
        <dbReference type="ARBA" id="ARBA00022884"/>
    </source>
</evidence>
<evidence type="ECO:0000256" key="1">
    <source>
        <dbReference type="ARBA" id="ARBA00022694"/>
    </source>
</evidence>
<comment type="caution">
    <text evidence="8">The sequence shown here is derived from an EMBL/GenBank/DDBJ whole genome shotgun (WGS) entry which is preliminary data.</text>
</comment>
<dbReference type="Pfam" id="PF00825">
    <property type="entry name" value="Ribonuclease_P"/>
    <property type="match status" value="1"/>
</dbReference>
<evidence type="ECO:0000256" key="2">
    <source>
        <dbReference type="ARBA" id="ARBA00022722"/>
    </source>
</evidence>
<evidence type="ECO:0000256" key="6">
    <source>
        <dbReference type="HAMAP-Rule" id="MF_00227"/>
    </source>
</evidence>
<dbReference type="HAMAP" id="MF_00227">
    <property type="entry name" value="RNase_P"/>
    <property type="match status" value="1"/>
</dbReference>
<dbReference type="GO" id="GO:0030677">
    <property type="term" value="C:ribonuclease P complex"/>
    <property type="evidence" value="ECO:0007669"/>
    <property type="project" value="TreeGrafter"/>
</dbReference>
<comment type="similarity">
    <text evidence="6">Belongs to the RnpA family.</text>
</comment>
<comment type="catalytic activity">
    <reaction evidence="6">
        <text>Endonucleolytic cleavage of RNA, removing 5'-extranucleotides from tRNA precursor.</text>
        <dbReference type="EC" id="3.1.26.5"/>
    </reaction>
</comment>
<organism evidence="8 9">
    <name type="scientific">Micavibrio aeruginosavorus</name>
    <dbReference type="NCBI Taxonomy" id="349221"/>
    <lineage>
        <taxon>Bacteria</taxon>
        <taxon>Pseudomonadati</taxon>
        <taxon>Bdellovibrionota</taxon>
        <taxon>Bdellovibrionia</taxon>
        <taxon>Bdellovibrionales</taxon>
        <taxon>Pseudobdellovibrionaceae</taxon>
        <taxon>Micavibrio</taxon>
    </lineage>
</organism>
<dbReference type="PANTHER" id="PTHR33992">
    <property type="entry name" value="RIBONUCLEASE P PROTEIN COMPONENT"/>
    <property type="match status" value="1"/>
</dbReference>
<comment type="subunit">
    <text evidence="6">Consists of a catalytic RNA component (M1 or rnpB) and a protein subunit.</text>
</comment>